<name>A0A1G8EYC0_9MICO</name>
<dbReference type="SUPFAM" id="SSF46785">
    <property type="entry name" value="Winged helix' DNA-binding domain"/>
    <property type="match status" value="1"/>
</dbReference>
<comment type="similarity">
    <text evidence="1">Belongs to the LysR transcriptional regulatory family.</text>
</comment>
<evidence type="ECO:0000256" key="3">
    <source>
        <dbReference type="ARBA" id="ARBA00023125"/>
    </source>
</evidence>
<dbReference type="PANTHER" id="PTHR30346:SF29">
    <property type="entry name" value="LYSR SUBSTRATE-BINDING"/>
    <property type="match status" value="1"/>
</dbReference>
<evidence type="ECO:0000256" key="4">
    <source>
        <dbReference type="ARBA" id="ARBA00023163"/>
    </source>
</evidence>
<dbReference type="STRING" id="399736.SAMN04489720_2242"/>
<dbReference type="Proteomes" id="UP000198822">
    <property type="component" value="Chromosome I"/>
</dbReference>
<sequence>MLELRRLRLLLELSQRGTIAAVAAALSYSPSTVSQQLALLEREAGVALTEADGRRLRLTDAGHALAAHAARALALDEEARVALASATATPVVRLAVMPTAAEHLVPPALTLLAADAHPVRVTMAELPPEVALDELAARGFDLVVAEQYPGHARPLREGIERTLLGHDPIRIAVPADDPATSIADLADRAWALEPEGAAVRAWSVQQCRAAGFEPDVRFDATDLVAHARLVAAGHAVALLPDLALVGGTEGMRLLDLPGSPVREVFAATRVSSRGAAAVVRVRQALADAFAALPTPARP</sequence>
<evidence type="ECO:0000256" key="1">
    <source>
        <dbReference type="ARBA" id="ARBA00009437"/>
    </source>
</evidence>
<accession>A0A1G8EYC0</accession>
<reference evidence="7" key="1">
    <citation type="submission" date="2016-10" db="EMBL/GenBank/DDBJ databases">
        <authorList>
            <person name="Varghese N."/>
            <person name="Submissions S."/>
        </authorList>
    </citation>
    <scope>NUCLEOTIDE SEQUENCE [LARGE SCALE GENOMIC DNA]</scope>
    <source>
        <strain evidence="7">DSM 22002</strain>
    </source>
</reference>
<keyword evidence="3 6" id="KW-0238">DNA-binding</keyword>
<dbReference type="AlphaFoldDB" id="A0A1G8EYC0"/>
<keyword evidence="2" id="KW-0805">Transcription regulation</keyword>
<evidence type="ECO:0000259" key="5">
    <source>
        <dbReference type="PROSITE" id="PS50931"/>
    </source>
</evidence>
<dbReference type="RefSeq" id="WP_092506902.1">
    <property type="nucleotide sequence ID" value="NZ_LT629695.1"/>
</dbReference>
<dbReference type="GO" id="GO:0032993">
    <property type="term" value="C:protein-DNA complex"/>
    <property type="evidence" value="ECO:0007669"/>
    <property type="project" value="TreeGrafter"/>
</dbReference>
<gene>
    <name evidence="6" type="ORF">SAMN04489720_2242</name>
</gene>
<protein>
    <submittedName>
        <fullName evidence="6">DNA-binding transcriptional regulator, LysR family</fullName>
    </submittedName>
</protein>
<dbReference type="GO" id="GO:0003700">
    <property type="term" value="F:DNA-binding transcription factor activity"/>
    <property type="evidence" value="ECO:0007669"/>
    <property type="project" value="InterPro"/>
</dbReference>
<evidence type="ECO:0000313" key="6">
    <source>
        <dbReference type="EMBL" id="SDH74886.1"/>
    </source>
</evidence>
<dbReference type="PROSITE" id="PS50931">
    <property type="entry name" value="HTH_LYSR"/>
    <property type="match status" value="1"/>
</dbReference>
<evidence type="ECO:0000256" key="2">
    <source>
        <dbReference type="ARBA" id="ARBA00023015"/>
    </source>
</evidence>
<dbReference type="InterPro" id="IPR036388">
    <property type="entry name" value="WH-like_DNA-bd_sf"/>
</dbReference>
<dbReference type="InterPro" id="IPR005119">
    <property type="entry name" value="LysR_subst-bd"/>
</dbReference>
<proteinExistence type="inferred from homology"/>
<dbReference type="Pfam" id="PF00126">
    <property type="entry name" value="HTH_1"/>
    <property type="match status" value="1"/>
</dbReference>
<organism evidence="6 7">
    <name type="scientific">Agrococcus jejuensis</name>
    <dbReference type="NCBI Taxonomy" id="399736"/>
    <lineage>
        <taxon>Bacteria</taxon>
        <taxon>Bacillati</taxon>
        <taxon>Actinomycetota</taxon>
        <taxon>Actinomycetes</taxon>
        <taxon>Micrococcales</taxon>
        <taxon>Microbacteriaceae</taxon>
        <taxon>Agrococcus</taxon>
    </lineage>
</organism>
<dbReference type="GO" id="GO:0003677">
    <property type="term" value="F:DNA binding"/>
    <property type="evidence" value="ECO:0007669"/>
    <property type="project" value="UniProtKB-KW"/>
</dbReference>
<dbReference type="PANTHER" id="PTHR30346">
    <property type="entry name" value="TRANSCRIPTIONAL DUAL REGULATOR HCAR-RELATED"/>
    <property type="match status" value="1"/>
</dbReference>
<feature type="domain" description="HTH lysR-type" evidence="5">
    <location>
        <begin position="2"/>
        <end position="59"/>
    </location>
</feature>
<dbReference type="Gene3D" id="1.10.10.10">
    <property type="entry name" value="Winged helix-like DNA-binding domain superfamily/Winged helix DNA-binding domain"/>
    <property type="match status" value="1"/>
</dbReference>
<dbReference type="InterPro" id="IPR036390">
    <property type="entry name" value="WH_DNA-bd_sf"/>
</dbReference>
<dbReference type="Gene3D" id="3.40.190.10">
    <property type="entry name" value="Periplasmic binding protein-like II"/>
    <property type="match status" value="2"/>
</dbReference>
<dbReference type="Pfam" id="PF03466">
    <property type="entry name" value="LysR_substrate"/>
    <property type="match status" value="1"/>
</dbReference>
<dbReference type="InterPro" id="IPR000847">
    <property type="entry name" value="LysR_HTH_N"/>
</dbReference>
<keyword evidence="7" id="KW-1185">Reference proteome</keyword>
<dbReference type="SUPFAM" id="SSF53850">
    <property type="entry name" value="Periplasmic binding protein-like II"/>
    <property type="match status" value="1"/>
</dbReference>
<evidence type="ECO:0000313" key="7">
    <source>
        <dbReference type="Proteomes" id="UP000198822"/>
    </source>
</evidence>
<dbReference type="EMBL" id="LT629695">
    <property type="protein sequence ID" value="SDH74886.1"/>
    <property type="molecule type" value="Genomic_DNA"/>
</dbReference>
<keyword evidence="4" id="KW-0804">Transcription</keyword>
<dbReference type="OrthoDB" id="3673085at2"/>